<evidence type="ECO:0000313" key="3">
    <source>
        <dbReference type="Proteomes" id="UP000075424"/>
    </source>
</evidence>
<organism evidence="2 3">
    <name type="scientific">Geobacillus stearothermophilus</name>
    <name type="common">Bacillus stearothermophilus</name>
    <dbReference type="NCBI Taxonomy" id="1422"/>
    <lineage>
        <taxon>Bacteria</taxon>
        <taxon>Bacillati</taxon>
        <taxon>Bacillota</taxon>
        <taxon>Bacilli</taxon>
        <taxon>Bacillales</taxon>
        <taxon>Anoxybacillaceae</taxon>
        <taxon>Geobacillus</taxon>
    </lineage>
</organism>
<evidence type="ECO:0000313" key="2">
    <source>
        <dbReference type="EMBL" id="KYD24006.1"/>
    </source>
</evidence>
<dbReference type="OrthoDB" id="369870at2"/>
<dbReference type="GeneID" id="89612115"/>
<dbReference type="AlphaFoldDB" id="A0A150MHN9"/>
<dbReference type="InterPro" id="IPR037185">
    <property type="entry name" value="EmrE-like"/>
</dbReference>
<reference evidence="2 3" key="1">
    <citation type="submission" date="2016-01" db="EMBL/GenBank/DDBJ databases">
        <title>Draft Genome Sequences of Seven Thermophilic Sporeformers Isolated from Foods.</title>
        <authorList>
            <person name="Berendsen E.M."/>
            <person name="Wells-Bennik M.H."/>
            <person name="Krawcyk A.O."/>
            <person name="De Jong A."/>
            <person name="Holsappel S."/>
            <person name="Eijlander R.T."/>
            <person name="Kuipers O.P."/>
        </authorList>
    </citation>
    <scope>NUCLEOTIDE SEQUENCE [LARGE SCALE GENOMIC DNA]</scope>
    <source>
        <strain evidence="2 3">B4109</strain>
    </source>
</reference>
<protein>
    <submittedName>
        <fullName evidence="2">Uncharacterized protein</fullName>
    </submittedName>
</protein>
<name>A0A150MHN9_GEOSE</name>
<dbReference type="SUPFAM" id="SSF103481">
    <property type="entry name" value="Multidrug resistance efflux transporter EmrE"/>
    <property type="match status" value="1"/>
</dbReference>
<comment type="caution">
    <text evidence="2">The sequence shown here is derived from an EMBL/GenBank/DDBJ whole genome shotgun (WGS) entry which is preliminary data.</text>
</comment>
<comment type="subcellular location">
    <subcellularLocation>
        <location evidence="1">Endomembrane system</location>
        <topology evidence="1">Multi-pass membrane protein</topology>
    </subcellularLocation>
</comment>
<gene>
    <name evidence="2" type="ORF">B4109_1385</name>
</gene>
<dbReference type="EMBL" id="LQYV01000109">
    <property type="protein sequence ID" value="KYD24006.1"/>
    <property type="molecule type" value="Genomic_DNA"/>
</dbReference>
<evidence type="ECO:0000256" key="1">
    <source>
        <dbReference type="ARBA" id="ARBA00004127"/>
    </source>
</evidence>
<sequence length="139" mass="15728">MGHFSEEKQGVLYTAASYLLWGVLPLYWKLLEARPALEILAHRIIWSFAFMIILLAATAVPLLYFAKGAKRVSMTMLGFLQYISPTISLLLGVFLFGEPFTRAHLYAFSCIWTALIVFSVVQIKQAPGQKKWKRSSLKA</sequence>
<proteinExistence type="predicted"/>
<accession>A0A150MHN9</accession>
<dbReference type="Proteomes" id="UP000075424">
    <property type="component" value="Unassembled WGS sequence"/>
</dbReference>
<dbReference type="RefSeq" id="WP_053532322.1">
    <property type="nucleotide sequence ID" value="NZ_JARMRZ010000005.1"/>
</dbReference>
<dbReference type="PATRIC" id="fig|1422.18.peg.758"/>